<evidence type="ECO:0000256" key="3">
    <source>
        <dbReference type="ARBA" id="ARBA00022793"/>
    </source>
</evidence>
<dbReference type="EMBL" id="JALJOV010000687">
    <property type="protein sequence ID" value="KAK9861876.1"/>
    <property type="molecule type" value="Genomic_DNA"/>
</dbReference>
<dbReference type="InterPro" id="IPR002129">
    <property type="entry name" value="PyrdxlP-dep_de-COase"/>
</dbReference>
<keyword evidence="3" id="KW-0456">Lyase</keyword>
<evidence type="ECO:0000256" key="4">
    <source>
        <dbReference type="ARBA" id="ARBA00022898"/>
    </source>
</evidence>
<comment type="cofactor">
    <cofactor evidence="1">
        <name>pyridoxal 5'-phosphate</name>
        <dbReference type="ChEBI" id="CHEBI:597326"/>
    </cofactor>
</comment>
<protein>
    <recommendedName>
        <fullName evidence="7">Aspartate aminotransferase family protein</fullName>
    </recommendedName>
</protein>
<comment type="caution">
    <text evidence="5">The sequence shown here is derived from an EMBL/GenBank/DDBJ whole genome shotgun (WGS) entry which is preliminary data.</text>
</comment>
<dbReference type="Pfam" id="PF00282">
    <property type="entry name" value="Pyridoxal_deC"/>
    <property type="match status" value="1"/>
</dbReference>
<evidence type="ECO:0000313" key="5">
    <source>
        <dbReference type="EMBL" id="KAK9861876.1"/>
    </source>
</evidence>
<dbReference type="Proteomes" id="UP001485043">
    <property type="component" value="Unassembled WGS sequence"/>
</dbReference>
<dbReference type="AlphaFoldDB" id="A0AAW1SYT3"/>
<reference evidence="5 6" key="1">
    <citation type="journal article" date="2024" name="Nat. Commun.">
        <title>Phylogenomics reveals the evolutionary origins of lichenization in chlorophyte algae.</title>
        <authorList>
            <person name="Puginier C."/>
            <person name="Libourel C."/>
            <person name="Otte J."/>
            <person name="Skaloud P."/>
            <person name="Haon M."/>
            <person name="Grisel S."/>
            <person name="Petersen M."/>
            <person name="Berrin J.G."/>
            <person name="Delaux P.M."/>
            <person name="Dal Grande F."/>
            <person name="Keller J."/>
        </authorList>
    </citation>
    <scope>NUCLEOTIDE SEQUENCE [LARGE SCALE GENOMIC DNA]</scope>
    <source>
        <strain evidence="5 6">SAG 2523</strain>
    </source>
</reference>
<dbReference type="GO" id="GO:0005737">
    <property type="term" value="C:cytoplasm"/>
    <property type="evidence" value="ECO:0007669"/>
    <property type="project" value="TreeGrafter"/>
</dbReference>
<keyword evidence="6" id="KW-1185">Reference proteome</keyword>
<dbReference type="GO" id="GO:0030170">
    <property type="term" value="F:pyridoxal phosphate binding"/>
    <property type="evidence" value="ECO:0007669"/>
    <property type="project" value="InterPro"/>
</dbReference>
<dbReference type="GO" id="GO:0019752">
    <property type="term" value="P:carboxylic acid metabolic process"/>
    <property type="evidence" value="ECO:0007669"/>
    <property type="project" value="InterPro"/>
</dbReference>
<dbReference type="PANTHER" id="PTHR45677">
    <property type="entry name" value="GLUTAMATE DECARBOXYLASE-RELATED"/>
    <property type="match status" value="1"/>
</dbReference>
<evidence type="ECO:0000313" key="6">
    <source>
        <dbReference type="Proteomes" id="UP001485043"/>
    </source>
</evidence>
<evidence type="ECO:0008006" key="7">
    <source>
        <dbReference type="Google" id="ProtNLM"/>
    </source>
</evidence>
<accession>A0AAW1SYT3</accession>
<dbReference type="PANTHER" id="PTHR45677:SF8">
    <property type="entry name" value="CYSTEINE SULFINIC ACID DECARBOXYLASE"/>
    <property type="match status" value="1"/>
</dbReference>
<dbReference type="SUPFAM" id="SSF53383">
    <property type="entry name" value="PLP-dependent transferases"/>
    <property type="match status" value="1"/>
</dbReference>
<evidence type="ECO:0000256" key="2">
    <source>
        <dbReference type="ARBA" id="ARBA00009533"/>
    </source>
</evidence>
<gene>
    <name evidence="5" type="ORF">WJX84_005934</name>
</gene>
<sequence length="134" mass="14609">MSWKAYGDAGFAARISHCVNLAKYFEDKIIASDGIFTLSHPRNFVNVCFWWMPAALRPFNPAKATQQDLDTLDKVAPGIKSAMQQAGDAMIGFQPLNGLPNFFRIVFSNAATVTAAGLDALLNKIDGYGKSTTF</sequence>
<comment type="similarity">
    <text evidence="2">Belongs to the group II decarboxylase family.</text>
</comment>
<dbReference type="GO" id="GO:0016831">
    <property type="term" value="F:carboxy-lyase activity"/>
    <property type="evidence" value="ECO:0007669"/>
    <property type="project" value="UniProtKB-KW"/>
</dbReference>
<name>A0AAW1SYT3_9CHLO</name>
<proteinExistence type="inferred from homology"/>
<keyword evidence="3" id="KW-0210">Decarboxylase</keyword>
<organism evidence="5 6">
    <name type="scientific">Apatococcus fuscideae</name>
    <dbReference type="NCBI Taxonomy" id="2026836"/>
    <lineage>
        <taxon>Eukaryota</taxon>
        <taxon>Viridiplantae</taxon>
        <taxon>Chlorophyta</taxon>
        <taxon>core chlorophytes</taxon>
        <taxon>Trebouxiophyceae</taxon>
        <taxon>Chlorellales</taxon>
        <taxon>Chlorellaceae</taxon>
        <taxon>Apatococcus</taxon>
    </lineage>
</organism>
<evidence type="ECO:0000256" key="1">
    <source>
        <dbReference type="ARBA" id="ARBA00001933"/>
    </source>
</evidence>
<dbReference type="Gene3D" id="3.90.1150.170">
    <property type="match status" value="1"/>
</dbReference>
<dbReference type="InterPro" id="IPR015424">
    <property type="entry name" value="PyrdxlP-dep_Trfase"/>
</dbReference>
<keyword evidence="4" id="KW-0663">Pyridoxal phosphate</keyword>